<evidence type="ECO:0000313" key="3">
    <source>
        <dbReference type="EMBL" id="MBE0979268.1"/>
    </source>
</evidence>
<dbReference type="EMBL" id="CP107128">
    <property type="protein sequence ID" value="WLM97455.1"/>
    <property type="molecule type" value="Genomic_DNA"/>
</dbReference>
<dbReference type="Proteomes" id="UP000842385">
    <property type="component" value="Unassembled WGS sequence"/>
</dbReference>
<dbReference type="EMBL" id="SCJN01000055">
    <property type="protein sequence ID" value="RXD16705.1"/>
    <property type="molecule type" value="Genomic_DNA"/>
</dbReference>
<evidence type="ECO:0000313" key="7">
    <source>
        <dbReference type="Proteomes" id="UP000842385"/>
    </source>
</evidence>
<reference evidence="4 6" key="2">
    <citation type="submission" date="2019-01" db="EMBL/GenBank/DDBJ databases">
        <title>Genomic analysis of febrile catheter-associated UTI E. coli isolates.</title>
        <authorList>
            <person name="Potter R."/>
            <person name="Zou Z."/>
            <person name="Henderson J."/>
            <person name="Dantas G."/>
        </authorList>
    </citation>
    <scope>NUCLEOTIDE SEQUENCE [LARGE SCALE GENOMIC DNA]</scope>
    <source>
        <strain evidence="4 6">29_CAASB</strain>
    </source>
</reference>
<dbReference type="EMBL" id="ABONVU020000005">
    <property type="protein sequence ID" value="EMJ5253716.1"/>
    <property type="molecule type" value="Genomic_DNA"/>
</dbReference>
<proteinExistence type="predicted"/>
<gene>
    <name evidence="4" type="ORF">EPS76_09380</name>
    <name evidence="2" type="ORF">HKA49_002636</name>
    <name evidence="3" type="ORF">IH772_18510</name>
    <name evidence="5" type="ORF">OGM49_08195</name>
    <name evidence="1" type="ORF">R8O40_001925</name>
</gene>
<dbReference type="EMBL" id="JACZOI010000053">
    <property type="protein sequence ID" value="MBE0979268.1"/>
    <property type="molecule type" value="Genomic_DNA"/>
</dbReference>
<reference evidence="1" key="6">
    <citation type="submission" date="2024-02" db="EMBL/GenBank/DDBJ databases">
        <authorList>
            <consortium name="Clinical and Environmental Microbiology Branch: Whole genome sequencing antimicrobial resistance pathogens in the healthcare setting"/>
        </authorList>
    </citation>
    <scope>NUCLEOTIDE SEQUENCE</scope>
    <source>
        <strain evidence="1">1924188</strain>
    </source>
</reference>
<organism evidence="4 6">
    <name type="scientific">Escherichia coli</name>
    <dbReference type="NCBI Taxonomy" id="562"/>
    <lineage>
        <taxon>Bacteria</taxon>
        <taxon>Pseudomonadati</taxon>
        <taxon>Pseudomonadota</taxon>
        <taxon>Gammaproteobacteria</taxon>
        <taxon>Enterobacterales</taxon>
        <taxon>Enterobacteriaceae</taxon>
        <taxon>Escherichia</taxon>
    </lineage>
</organism>
<evidence type="ECO:0000313" key="5">
    <source>
        <dbReference type="EMBL" id="WLM97455.1"/>
    </source>
</evidence>
<sequence>MKTNTSDFTITISKNDQALIDNLKYLAEKHNNGRIAINLRHITGVTIVTSYWHLYLIAKSVLENKDSVVNGRDIDTLPAQIKPIAYQLRNRFKNEGGIIFDFPAAVAVSFSRGDILHSFRFALSGDETLWQLEDAGSSPA</sequence>
<dbReference type="Proteomes" id="UP001180189">
    <property type="component" value="Chromosome"/>
</dbReference>
<evidence type="ECO:0000313" key="2">
    <source>
        <dbReference type="EMBL" id="HAI8958476.1"/>
    </source>
</evidence>
<name>A0A0C5EDN1_ECOLX</name>
<dbReference type="Proteomes" id="UP001285616">
    <property type="component" value="Unassembled WGS sequence"/>
</dbReference>
<dbReference type="Proteomes" id="UP000640866">
    <property type="component" value="Unassembled WGS sequence"/>
</dbReference>
<dbReference type="AlphaFoldDB" id="A0A0C5EDN1"/>
<dbReference type="RefSeq" id="WP_000856387.1">
    <property type="nucleotide sequence ID" value="NZ_AP022044.1"/>
</dbReference>
<accession>A0A0C5EDN1</accession>
<reference evidence="2" key="3">
    <citation type="submission" date="2020-04" db="EMBL/GenBank/DDBJ databases">
        <authorList>
            <consortium name="NCBI Pathogen Detection Project"/>
        </authorList>
    </citation>
    <scope>NUCLEOTIDE SEQUENCE</scope>
    <source>
        <strain evidence="2">TW14994</strain>
    </source>
</reference>
<reference evidence="3" key="4">
    <citation type="submission" date="2020-09" db="EMBL/GenBank/DDBJ databases">
        <title>Emerging polyconal dissemination of OXA-244-producing E. coli in France.</title>
        <authorList>
            <person name="Emeraud C."/>
            <person name="Girlich D."/>
            <person name="Bonnin R.A."/>
            <person name="Jousset A.B."/>
            <person name="Naas T."/>
            <person name="Dortet L."/>
        </authorList>
    </citation>
    <scope>NUCLEOTIDE SEQUENCE</scope>
    <source>
        <strain evidence="3">225E3</strain>
    </source>
</reference>
<evidence type="ECO:0000313" key="4">
    <source>
        <dbReference type="EMBL" id="RXD16705.1"/>
    </source>
</evidence>
<dbReference type="Proteomes" id="UP000288730">
    <property type="component" value="Unassembled WGS sequence"/>
</dbReference>
<dbReference type="GeneID" id="83572509"/>
<reference evidence="5" key="5">
    <citation type="journal article" date="2023" name="Microorganisms">
        <title>Comparative Genomic Analysis of ST131 Subclade C2 of ESBL-Producing E. coli Isolates from Patients with Recurrent and Sporadic Urinary Tract Infections.</title>
        <authorList>
            <person name="Jaen-Luchoro D."/>
            <person name="Kahnamouei A."/>
            <person name="Yazdanshenas S."/>
            <person name="Lindblom A."/>
            <person name="Samuelsson E."/>
            <person name="Ahren C."/>
            <person name="Karami N."/>
        </authorList>
    </citation>
    <scope>NUCLEOTIDE SEQUENCE</scope>
    <source>
        <strain evidence="5">S7</strain>
    </source>
</reference>
<reference evidence="2 7" key="1">
    <citation type="journal article" date="2018" name="Genome Biol.">
        <title>SKESA: strategic k-mer extension for scrupulous assemblies.</title>
        <authorList>
            <person name="Souvorov A."/>
            <person name="Agarwala R."/>
            <person name="Lipman D.J."/>
        </authorList>
    </citation>
    <scope>NUCLEOTIDE SEQUENCE [LARGE SCALE GENOMIC DNA]</scope>
    <source>
        <strain evidence="2 7">TW14994</strain>
    </source>
</reference>
<dbReference type="EMBL" id="DABFUC010000011">
    <property type="protein sequence ID" value="HAI8958476.1"/>
    <property type="molecule type" value="Genomic_DNA"/>
</dbReference>
<evidence type="ECO:0000313" key="1">
    <source>
        <dbReference type="EMBL" id="EMJ5253716.1"/>
    </source>
</evidence>
<protein>
    <submittedName>
        <fullName evidence="4">Uncharacterized protein</fullName>
    </submittedName>
</protein>
<evidence type="ECO:0000313" key="6">
    <source>
        <dbReference type="Proteomes" id="UP000288730"/>
    </source>
</evidence>